<protein>
    <submittedName>
        <fullName evidence="1">Uncharacterized protein</fullName>
    </submittedName>
</protein>
<gene>
    <name evidence="1" type="ORF">BLNAU_18415</name>
</gene>
<sequence length="536" mass="58670">MPAYSSPAFGLTLSPSPLLLQMNADGVQFDLKPLENSTLRLQPLQTPHLLQPSLTSTSSTVSVVQNQLLFFNKDQFHNISPVASKTPINKTEIAPLPSPISPSQSSLHRGSGDLSLGGCTFTCLLDPAHSEDSSHVVDVTIGEGKSLRLGKSTSNSKTSFVSCSSYEDGGGLKVSVSGSGVIELAEVHFSKCSSPGNGDAVLIEVSSLFVGTISFTAVEFGTGDDNNTATLGIDLFVTTPDQSTLINSDGFLTLRPDLPEDDTFGKGEKNELMGKDGDKAVESLLFIWYPHTGGDKYVEGTTGEDHANCGLLTHTCRFNHRPFDWLCPHIDTLHTSHVDHHAKHSIKGSTTITTCSSSTADSDFLYLSRRHSPNMPLYLFFADLGSEGRVSNNSSDMSVCGFAVYPDAPLSKMIVVLHSKSKEMTQNTVVEETSSLKHADLFLISTPHHSYTRLSRLPSQPNTLSELCEKLDQQWKRQWFESRHLQMIRQKSDHYQTFYHASSLKNCHCHYTKSICGEMEKKYLSQNPNLKTGTNS</sequence>
<dbReference type="Proteomes" id="UP001281761">
    <property type="component" value="Unassembled WGS sequence"/>
</dbReference>
<dbReference type="EMBL" id="JARBJD010000222">
    <property type="protein sequence ID" value="KAK2946663.1"/>
    <property type="molecule type" value="Genomic_DNA"/>
</dbReference>
<accession>A0ABQ9X4Z2</accession>
<organism evidence="1 2">
    <name type="scientific">Blattamonas nauphoetae</name>
    <dbReference type="NCBI Taxonomy" id="2049346"/>
    <lineage>
        <taxon>Eukaryota</taxon>
        <taxon>Metamonada</taxon>
        <taxon>Preaxostyla</taxon>
        <taxon>Oxymonadida</taxon>
        <taxon>Blattamonas</taxon>
    </lineage>
</organism>
<comment type="caution">
    <text evidence="1">The sequence shown here is derived from an EMBL/GenBank/DDBJ whole genome shotgun (WGS) entry which is preliminary data.</text>
</comment>
<keyword evidence="2" id="KW-1185">Reference proteome</keyword>
<evidence type="ECO:0000313" key="1">
    <source>
        <dbReference type="EMBL" id="KAK2946663.1"/>
    </source>
</evidence>
<evidence type="ECO:0000313" key="2">
    <source>
        <dbReference type="Proteomes" id="UP001281761"/>
    </source>
</evidence>
<reference evidence="1 2" key="1">
    <citation type="journal article" date="2022" name="bioRxiv">
        <title>Genomics of Preaxostyla Flagellates Illuminates Evolutionary Transitions and the Path Towards Mitochondrial Loss.</title>
        <authorList>
            <person name="Novak L.V.F."/>
            <person name="Treitli S.C."/>
            <person name="Pyrih J."/>
            <person name="Halakuc P."/>
            <person name="Pipaliya S.V."/>
            <person name="Vacek V."/>
            <person name="Brzon O."/>
            <person name="Soukal P."/>
            <person name="Eme L."/>
            <person name="Dacks J.B."/>
            <person name="Karnkowska A."/>
            <person name="Elias M."/>
            <person name="Hampl V."/>
        </authorList>
    </citation>
    <scope>NUCLEOTIDE SEQUENCE [LARGE SCALE GENOMIC DNA]</scope>
    <source>
        <strain evidence="1">NAU3</strain>
        <tissue evidence="1">Gut</tissue>
    </source>
</reference>
<proteinExistence type="predicted"/>
<name>A0ABQ9X4Z2_9EUKA</name>